<dbReference type="SUPFAM" id="SSF51905">
    <property type="entry name" value="FAD/NAD(P)-binding domain"/>
    <property type="match status" value="1"/>
</dbReference>
<keyword evidence="6" id="KW-0274">FAD</keyword>
<comment type="cofactor">
    <cofactor evidence="1">
        <name>heme</name>
        <dbReference type="ChEBI" id="CHEBI:30413"/>
    </cofactor>
</comment>
<evidence type="ECO:0000256" key="6">
    <source>
        <dbReference type="ARBA" id="ARBA00022827"/>
    </source>
</evidence>
<dbReference type="PANTHER" id="PTHR24305">
    <property type="entry name" value="CYTOCHROME P450"/>
    <property type="match status" value="1"/>
</dbReference>
<feature type="compositionally biased region" description="Low complexity" evidence="9">
    <location>
        <begin position="173"/>
        <end position="196"/>
    </location>
</feature>
<dbReference type="InterPro" id="IPR036396">
    <property type="entry name" value="Cyt_P450_sf"/>
</dbReference>
<gene>
    <name evidence="11" type="ORF">FACUT_4394</name>
</gene>
<dbReference type="Pfam" id="PF00067">
    <property type="entry name" value="p450"/>
    <property type="match status" value="1"/>
</dbReference>
<dbReference type="EMBL" id="JAADJF010000098">
    <property type="protein sequence ID" value="KAF4439040.1"/>
    <property type="molecule type" value="Genomic_DNA"/>
</dbReference>
<feature type="region of interest" description="Disordered" evidence="9">
    <location>
        <begin position="173"/>
        <end position="203"/>
    </location>
</feature>
<dbReference type="Gene3D" id="3.50.50.60">
    <property type="entry name" value="FAD/NAD(P)-binding domain"/>
    <property type="match status" value="1"/>
</dbReference>
<dbReference type="InterPro" id="IPR017972">
    <property type="entry name" value="Cyt_P450_CS"/>
</dbReference>
<dbReference type="GO" id="GO:0020037">
    <property type="term" value="F:heme binding"/>
    <property type="evidence" value="ECO:0007669"/>
    <property type="project" value="InterPro"/>
</dbReference>
<dbReference type="Pfam" id="PF01494">
    <property type="entry name" value="FAD_binding_3"/>
    <property type="match status" value="1"/>
</dbReference>
<keyword evidence="8" id="KW-0408">Iron</keyword>
<evidence type="ECO:0000256" key="1">
    <source>
        <dbReference type="ARBA" id="ARBA00001971"/>
    </source>
</evidence>
<evidence type="ECO:0000256" key="9">
    <source>
        <dbReference type="SAM" id="MobiDB-lite"/>
    </source>
</evidence>
<feature type="domain" description="FAD-binding" evidence="10">
    <location>
        <begin position="378"/>
        <end position="652"/>
    </location>
</feature>
<dbReference type="PROSITE" id="PS00086">
    <property type="entry name" value="CYTOCHROME_P450"/>
    <property type="match status" value="1"/>
</dbReference>
<name>A0A8H4JVC8_9HYPO</name>
<dbReference type="GO" id="GO:0005506">
    <property type="term" value="F:iron ion binding"/>
    <property type="evidence" value="ECO:0007669"/>
    <property type="project" value="InterPro"/>
</dbReference>
<evidence type="ECO:0000259" key="10">
    <source>
        <dbReference type="Pfam" id="PF01494"/>
    </source>
</evidence>
<evidence type="ECO:0000256" key="4">
    <source>
        <dbReference type="ARBA" id="ARBA00022630"/>
    </source>
</evidence>
<dbReference type="Gene3D" id="1.10.630.10">
    <property type="entry name" value="Cytochrome P450"/>
    <property type="match status" value="1"/>
</dbReference>
<dbReference type="PANTHER" id="PTHR24305:SF96">
    <property type="entry name" value="CYTOCHROME P450 MONOOXYGENASE STCB-RELATED"/>
    <property type="match status" value="1"/>
</dbReference>
<dbReference type="InterPro" id="IPR001128">
    <property type="entry name" value="Cyt_P450"/>
</dbReference>
<evidence type="ECO:0000313" key="11">
    <source>
        <dbReference type="EMBL" id="KAF4439040.1"/>
    </source>
</evidence>
<reference evidence="11 12" key="1">
    <citation type="submission" date="2020-01" db="EMBL/GenBank/DDBJ databases">
        <title>Identification and distribution of gene clusters putatively required for synthesis of sphingolipid metabolism inhibitors in phylogenetically diverse species of the filamentous fungus Fusarium.</title>
        <authorList>
            <person name="Kim H.-S."/>
            <person name="Busman M."/>
            <person name="Brown D.W."/>
            <person name="Divon H."/>
            <person name="Uhlig S."/>
            <person name="Proctor R.H."/>
        </authorList>
    </citation>
    <scope>NUCLEOTIDE SEQUENCE [LARGE SCALE GENOMIC DNA]</scope>
    <source>
        <strain evidence="11 12">NRRL 13308</strain>
    </source>
</reference>
<accession>A0A8H4JVC8</accession>
<keyword evidence="11" id="KW-0503">Monooxygenase</keyword>
<dbReference type="Pfam" id="PF21274">
    <property type="entry name" value="Rng_hyd_C"/>
    <property type="match status" value="1"/>
</dbReference>
<dbReference type="SUPFAM" id="SSF48264">
    <property type="entry name" value="Cytochrome P450"/>
    <property type="match status" value="1"/>
</dbReference>
<evidence type="ECO:0000256" key="7">
    <source>
        <dbReference type="ARBA" id="ARBA00023002"/>
    </source>
</evidence>
<evidence type="ECO:0000256" key="8">
    <source>
        <dbReference type="ARBA" id="ARBA00023004"/>
    </source>
</evidence>
<keyword evidence="4" id="KW-0285">Flavoprotein</keyword>
<evidence type="ECO:0000256" key="3">
    <source>
        <dbReference type="ARBA" id="ARBA00022617"/>
    </source>
</evidence>
<protein>
    <submittedName>
        <fullName evidence="11">Phenol 2-monooxygenase</fullName>
    </submittedName>
</protein>
<evidence type="ECO:0000313" key="12">
    <source>
        <dbReference type="Proteomes" id="UP000536711"/>
    </source>
</evidence>
<dbReference type="GO" id="GO:0071949">
    <property type="term" value="F:FAD binding"/>
    <property type="evidence" value="ECO:0007669"/>
    <property type="project" value="InterPro"/>
</dbReference>
<dbReference type="Gene3D" id="3.30.9.10">
    <property type="entry name" value="D-Amino Acid Oxidase, subunit A, domain 2"/>
    <property type="match status" value="1"/>
</dbReference>
<dbReference type="Gene3D" id="3.40.30.120">
    <property type="match status" value="1"/>
</dbReference>
<dbReference type="OrthoDB" id="2690153at2759"/>
<dbReference type="InterPro" id="IPR036188">
    <property type="entry name" value="FAD/NAD-bd_sf"/>
</dbReference>
<keyword evidence="3" id="KW-0349">Heme</keyword>
<organism evidence="11 12">
    <name type="scientific">Fusarium acutatum</name>
    <dbReference type="NCBI Taxonomy" id="78861"/>
    <lineage>
        <taxon>Eukaryota</taxon>
        <taxon>Fungi</taxon>
        <taxon>Dikarya</taxon>
        <taxon>Ascomycota</taxon>
        <taxon>Pezizomycotina</taxon>
        <taxon>Sordariomycetes</taxon>
        <taxon>Hypocreomycetidae</taxon>
        <taxon>Hypocreales</taxon>
        <taxon>Nectriaceae</taxon>
        <taxon>Fusarium</taxon>
        <taxon>Fusarium fujikuroi species complex</taxon>
    </lineage>
</organism>
<evidence type="ECO:0000256" key="5">
    <source>
        <dbReference type="ARBA" id="ARBA00022723"/>
    </source>
</evidence>
<sequence length="1403" mass="155701">MSSAITTSLLMLEYTGIPNLVAEVIGANPTATTFVLDCEKPKNKKTWDKDECYVTKDTVILGPWADKTPAPGAVTTGIWRETDVDEDEEEGFSFSIECQMDYTMPKVCTTTNHPSFSVYDDREVTATYTNHGGTTFDGFFYAGWEYFDWTPVTVTAGQSYLLSAKTAASTEATATSVSGTGKVEEATTSAAETTSTNDDGLITVTGEASSTTTSSNGAGTRRALSLWAAVGVMATIILPNQAFPHRAALLVHVIHHIWLQCNRELKDGIPGALPLHGLLTKLKPAHSLWFIVSRRIASIAMSAIVDTDILIVGAGPAGAALASFLGQNGKSGIFSRYEVLRLAIREPFILSPRFARSMVGEEYGRLSAWEEDPRSLGRRKETTPCEYVDFSQRHLEPLLLRFASHNGFNVRFSTEILKVETISSHTTKPGYMCTVYDHILKQEFKIRTKYLFAADGARSDIARQFDFNFLTQSPGPKACNVLFRADLARHLTKGRLGGIHWIIQPDRALFPGVVAHLRVVRPWNEWVLVAFGPQGGNPFEGVTAQSHELVDLIRHLVGDNSLDVEILTLDAWTVRESVAETYSKDDQNLFLLGDAAHRHPPTFGLGSNTCIQDAYNLAWKVAYVSKGWAGPRLLSSYSQERQPVGADLVRESNNHIRKNAELFRVFGMMAPSAEGMNQVDQLSHATPEGSTRRADLHAALEEKKQEFESLGLAHNHFYVSEAVYLDDEPCPRPVLQGDPVVEVQISTYPGSRLPHAWIDKPTRLGMISTLDLAGKGSFSLLVGVDGSAWRSAAEAIMTATGIPINVFGIGPGQEYIDVHRRWYEKRGVSDSGCVLVRPDRFVAWRSVGKATGCEQKLREVLRSILCREEFRRNEVEDNNGGLIFLSGQIPRIHLAIFPGSQLKINFELIPLQPSRMDSQLEGGYLSLVSSGHFVLLLCVLYFVYYVTFAVYFNPLSRLPGPWISCWTDVIPKYHWLKGTRAQYVHRLHQRYGPVVRVGPHEVDISDIAAVKEIHRVKDGYRKAPFYQNLVPNANNLFNTLDVEFHRHHRRLLSSPLSESSLKAVEPTVDAYVKMAIASMKREMDERGAADVAKFWAKQVARFQIIIFANPPGQKNQYIKDLEGLAAKGSIRSTFPTLISIATKLPLPVFKETVAAAQRLRDYSAEAVARYKRDLANNPAAAKPMLFRKLFEAGEAGLSDDEIRAEAQAYIVAGSDTTATTLTYLIYSVCSHADIRQKLAKELRGLPDDFGHSDMRDLSYLNNIIDETLRLYAAVPSALPRIVPAGGAHLAGYFIPGDTVVSTQSWTLHRDPHVFPDPEIWDPSRWEKGSKVMHDVVMPFGGGSRVCIGKHLARMELRLATARFFRAFPNAKVSSIEGMSEEDMELRAYFLLAPKGGRCLIQLE</sequence>
<dbReference type="GO" id="GO:0016705">
    <property type="term" value="F:oxidoreductase activity, acting on paired donors, with incorporation or reduction of molecular oxygen"/>
    <property type="evidence" value="ECO:0007669"/>
    <property type="project" value="InterPro"/>
</dbReference>
<comment type="caution">
    <text evidence="11">The sequence shown here is derived from an EMBL/GenBank/DDBJ whole genome shotgun (WGS) entry which is preliminary data.</text>
</comment>
<keyword evidence="7" id="KW-0560">Oxidoreductase</keyword>
<proteinExistence type="inferred from homology"/>
<comment type="similarity">
    <text evidence="2">Belongs to the cytochrome P450 family.</text>
</comment>
<keyword evidence="12" id="KW-1185">Reference proteome</keyword>
<evidence type="ECO:0000256" key="2">
    <source>
        <dbReference type="ARBA" id="ARBA00010617"/>
    </source>
</evidence>
<dbReference type="InterPro" id="IPR002938">
    <property type="entry name" value="FAD-bd"/>
</dbReference>
<dbReference type="InterPro" id="IPR050121">
    <property type="entry name" value="Cytochrome_P450_monoxygenase"/>
</dbReference>
<dbReference type="Proteomes" id="UP000536711">
    <property type="component" value="Unassembled WGS sequence"/>
</dbReference>
<keyword evidence="5" id="KW-0479">Metal-binding</keyword>
<dbReference type="PRINTS" id="PR00420">
    <property type="entry name" value="RNGMNOXGNASE"/>
</dbReference>
<dbReference type="GO" id="GO:0004497">
    <property type="term" value="F:monooxygenase activity"/>
    <property type="evidence" value="ECO:0007669"/>
    <property type="project" value="UniProtKB-KW"/>
</dbReference>